<dbReference type="Gene3D" id="1.10.443.10">
    <property type="entry name" value="Intergrase catalytic core"/>
    <property type="match status" value="1"/>
</dbReference>
<evidence type="ECO:0000313" key="4">
    <source>
        <dbReference type="Proteomes" id="UP000306145"/>
    </source>
</evidence>
<dbReference type="GO" id="GO:0006310">
    <property type="term" value="P:DNA recombination"/>
    <property type="evidence" value="ECO:0007669"/>
    <property type="project" value="UniProtKB-KW"/>
</dbReference>
<dbReference type="InterPro" id="IPR002104">
    <property type="entry name" value="Integrase_catalytic"/>
</dbReference>
<dbReference type="GO" id="GO:0015074">
    <property type="term" value="P:DNA integration"/>
    <property type="evidence" value="ECO:0007669"/>
    <property type="project" value="InterPro"/>
</dbReference>
<dbReference type="GO" id="GO:0003677">
    <property type="term" value="F:DNA binding"/>
    <property type="evidence" value="ECO:0007669"/>
    <property type="project" value="InterPro"/>
</dbReference>
<dbReference type="RefSeq" id="WP_139588043.1">
    <property type="nucleotide sequence ID" value="NZ_VDFY01000300.1"/>
</dbReference>
<organism evidence="3 4">
    <name type="scientific">Micromonospora orduensis</name>
    <dbReference type="NCBI Taxonomy" id="1420891"/>
    <lineage>
        <taxon>Bacteria</taxon>
        <taxon>Bacillati</taxon>
        <taxon>Actinomycetota</taxon>
        <taxon>Actinomycetes</taxon>
        <taxon>Micromonosporales</taxon>
        <taxon>Micromonosporaceae</taxon>
        <taxon>Micromonospora</taxon>
    </lineage>
</organism>
<sequence>MKEQSAEQRTCLQVALERLEERSIKESTYVSYLKTLRLLNLEDFPYGKLSPRILSQRLSTVLTDSTRRKHAINLRATLGVKIPVAKAKQKEYELPTVAELHQTFEDSVYRIHAFTMLYAGARISESLLKQPIKGNVITFDRQRVHLTYEITSPKTSGPVVVPEWFAREYQATDPKDFERGHPTVYKGIRRRTLKMLGVEMNPHMLRHAFCMALVDMGANPRILMAQMRHQSVEVSLQFYTQARNTDIQALMERFGK</sequence>
<protein>
    <submittedName>
        <fullName evidence="3">Phage integrase family protein</fullName>
    </submittedName>
</protein>
<dbReference type="OrthoDB" id="9803188at2"/>
<dbReference type="InterPro" id="IPR011010">
    <property type="entry name" value="DNA_brk_join_enz"/>
</dbReference>
<feature type="domain" description="Tyr recombinase" evidence="2">
    <location>
        <begin position="90"/>
        <end position="252"/>
    </location>
</feature>
<dbReference type="AlphaFoldDB" id="A0A5C4Q896"/>
<evidence type="ECO:0000256" key="1">
    <source>
        <dbReference type="ARBA" id="ARBA00023172"/>
    </source>
</evidence>
<proteinExistence type="predicted"/>
<dbReference type="InterPro" id="IPR013762">
    <property type="entry name" value="Integrase-like_cat_sf"/>
</dbReference>
<evidence type="ECO:0000313" key="3">
    <source>
        <dbReference type="EMBL" id="TNH21438.1"/>
    </source>
</evidence>
<comment type="caution">
    <text evidence="3">The sequence shown here is derived from an EMBL/GenBank/DDBJ whole genome shotgun (WGS) entry which is preliminary data.</text>
</comment>
<dbReference type="Pfam" id="PF00589">
    <property type="entry name" value="Phage_integrase"/>
    <property type="match status" value="1"/>
</dbReference>
<evidence type="ECO:0000259" key="2">
    <source>
        <dbReference type="PROSITE" id="PS51898"/>
    </source>
</evidence>
<dbReference type="SUPFAM" id="SSF56349">
    <property type="entry name" value="DNA breaking-rejoining enzymes"/>
    <property type="match status" value="1"/>
</dbReference>
<dbReference type="PROSITE" id="PS51898">
    <property type="entry name" value="TYR_RECOMBINASE"/>
    <property type="match status" value="1"/>
</dbReference>
<gene>
    <name evidence="3" type="ORF">FHG89_31615</name>
</gene>
<reference evidence="3 4" key="1">
    <citation type="submission" date="2019-06" db="EMBL/GenBank/DDBJ databases">
        <title>Micromonospora ordensis sp. nov., isolated from deep marine sediment.</title>
        <authorList>
            <person name="Veyisoglu A."/>
            <person name="Carro L."/>
            <person name="Klenk H.-P."/>
            <person name="Sahin N."/>
        </authorList>
    </citation>
    <scope>NUCLEOTIDE SEQUENCE [LARGE SCALE GENOMIC DNA]</scope>
    <source>
        <strain evidence="3 4">S2509</strain>
    </source>
</reference>
<keyword evidence="1" id="KW-0233">DNA recombination</keyword>
<dbReference type="EMBL" id="VDFY01000300">
    <property type="protein sequence ID" value="TNH21438.1"/>
    <property type="molecule type" value="Genomic_DNA"/>
</dbReference>
<name>A0A5C4Q896_9ACTN</name>
<dbReference type="CDD" id="cd00397">
    <property type="entry name" value="DNA_BRE_C"/>
    <property type="match status" value="1"/>
</dbReference>
<dbReference type="Proteomes" id="UP000306145">
    <property type="component" value="Unassembled WGS sequence"/>
</dbReference>
<accession>A0A5C4Q896</accession>
<keyword evidence="4" id="KW-1185">Reference proteome</keyword>